<evidence type="ECO:0000256" key="3">
    <source>
        <dbReference type="ARBA" id="ARBA00022729"/>
    </source>
</evidence>
<name>A0A941F517_9BACT</name>
<reference evidence="8" key="2">
    <citation type="submission" date="2021-04" db="EMBL/GenBank/DDBJ databases">
        <authorList>
            <person name="Zhang T."/>
            <person name="Zhang Y."/>
            <person name="Lu D."/>
            <person name="Zuo D."/>
            <person name="Du Z."/>
        </authorList>
    </citation>
    <scope>NUCLEOTIDE SEQUENCE</scope>
    <source>
        <strain evidence="8">JR1</strain>
    </source>
</reference>
<evidence type="ECO:0000313" key="9">
    <source>
        <dbReference type="Proteomes" id="UP000679220"/>
    </source>
</evidence>
<dbReference type="RefSeq" id="WP_212191942.1">
    <property type="nucleotide sequence ID" value="NZ_JAGTAR010000024.1"/>
</dbReference>
<evidence type="ECO:0000256" key="1">
    <source>
        <dbReference type="ARBA" id="ARBA00004442"/>
    </source>
</evidence>
<sequence>MKTRYFFQTLLIAAIFLTACDKQLDLAPEDTIIEDKVFEKFTSTESAVAGTYHMLFAAATKDYIMAEATSPTCNYSSAAGRTYDEINNGAVLPENTQLQGIYEAYYAALVQANLLLYKIPELGKYDQNEMLQHMAEAKFIRAYAYLRLLGWYGDGALMNEPQKDGVVLYLEHYDGFNRDTDIRPRNSNQEVFNQIIADLEDAIIDLPEPGEQTAVETRVSRANKATCEALLARVYMYQRDYTNALTWAGKVLTRTEYQLEDDLLKVFPLNPNDAVIPFSKEHLFGFPVSSNGGNWQFGGNNIYYTYNNYWYSQSLIGTFADTDLRKTSLMRELKYQDNPVYVTNKYPNTNGRDNLTIMRLPEVILYKAEALGRTSNTVTQEMIDLLNEVHLRANPTESGYTIEDFESNDAFIDRVLLENNKELAFEGCSRFDQLRTDRPLYNPELPDNKKVFPIPLREVQISNGVVKQNEGYN</sequence>
<dbReference type="PROSITE" id="PS51257">
    <property type="entry name" value="PROKAR_LIPOPROTEIN"/>
    <property type="match status" value="1"/>
</dbReference>
<keyword evidence="4" id="KW-0472">Membrane</keyword>
<keyword evidence="5" id="KW-0998">Cell outer membrane</keyword>
<accession>A0A941F517</accession>
<comment type="caution">
    <text evidence="8">The sequence shown here is derived from an EMBL/GenBank/DDBJ whole genome shotgun (WGS) entry which is preliminary data.</text>
</comment>
<dbReference type="SUPFAM" id="SSF48452">
    <property type="entry name" value="TPR-like"/>
    <property type="match status" value="1"/>
</dbReference>
<gene>
    <name evidence="8" type="ORF">KDU71_15190</name>
</gene>
<reference evidence="8" key="1">
    <citation type="journal article" date="2018" name="Int. J. Syst. Evol. Microbiol.">
        <title>Carboxylicivirga sediminis sp. nov., isolated from coastal sediment.</title>
        <authorList>
            <person name="Wang F.Q."/>
            <person name="Ren L.H."/>
            <person name="Zou R.J."/>
            <person name="Sun Y.Z."/>
            <person name="Liu X.J."/>
            <person name="Jiang F."/>
            <person name="Liu L.J."/>
        </authorList>
    </citation>
    <scope>NUCLEOTIDE SEQUENCE</scope>
    <source>
        <strain evidence="8">JR1</strain>
    </source>
</reference>
<evidence type="ECO:0000259" key="7">
    <source>
        <dbReference type="Pfam" id="PF14322"/>
    </source>
</evidence>
<dbReference type="AlphaFoldDB" id="A0A941F517"/>
<dbReference type="EMBL" id="JAGTAR010000024">
    <property type="protein sequence ID" value="MBR8536916.1"/>
    <property type="molecule type" value="Genomic_DNA"/>
</dbReference>
<dbReference type="Pfam" id="PF07980">
    <property type="entry name" value="SusD_RagB"/>
    <property type="match status" value="1"/>
</dbReference>
<organism evidence="8 9">
    <name type="scientific">Carboxylicivirga sediminis</name>
    <dbReference type="NCBI Taxonomy" id="2006564"/>
    <lineage>
        <taxon>Bacteria</taxon>
        <taxon>Pseudomonadati</taxon>
        <taxon>Bacteroidota</taxon>
        <taxon>Bacteroidia</taxon>
        <taxon>Marinilabiliales</taxon>
        <taxon>Marinilabiliaceae</taxon>
        <taxon>Carboxylicivirga</taxon>
    </lineage>
</organism>
<keyword evidence="3" id="KW-0732">Signal</keyword>
<evidence type="ECO:0000256" key="2">
    <source>
        <dbReference type="ARBA" id="ARBA00006275"/>
    </source>
</evidence>
<keyword evidence="9" id="KW-1185">Reference proteome</keyword>
<comment type="subcellular location">
    <subcellularLocation>
        <location evidence="1">Cell outer membrane</location>
    </subcellularLocation>
</comment>
<evidence type="ECO:0000256" key="4">
    <source>
        <dbReference type="ARBA" id="ARBA00023136"/>
    </source>
</evidence>
<dbReference type="InterPro" id="IPR011990">
    <property type="entry name" value="TPR-like_helical_dom_sf"/>
</dbReference>
<feature type="domain" description="RagB/SusD" evidence="6">
    <location>
        <begin position="292"/>
        <end position="435"/>
    </location>
</feature>
<dbReference type="InterPro" id="IPR012944">
    <property type="entry name" value="SusD_RagB_dom"/>
</dbReference>
<evidence type="ECO:0000256" key="5">
    <source>
        <dbReference type="ARBA" id="ARBA00023237"/>
    </source>
</evidence>
<dbReference type="GO" id="GO:0009279">
    <property type="term" value="C:cell outer membrane"/>
    <property type="evidence" value="ECO:0007669"/>
    <property type="project" value="UniProtKB-SubCell"/>
</dbReference>
<dbReference type="Pfam" id="PF14322">
    <property type="entry name" value="SusD-like_3"/>
    <property type="match status" value="1"/>
</dbReference>
<evidence type="ECO:0000259" key="6">
    <source>
        <dbReference type="Pfam" id="PF07980"/>
    </source>
</evidence>
<evidence type="ECO:0000313" key="8">
    <source>
        <dbReference type="EMBL" id="MBR8536916.1"/>
    </source>
</evidence>
<proteinExistence type="inferred from homology"/>
<comment type="similarity">
    <text evidence="2">Belongs to the SusD family.</text>
</comment>
<dbReference type="InterPro" id="IPR033985">
    <property type="entry name" value="SusD-like_N"/>
</dbReference>
<dbReference type="Gene3D" id="1.25.40.390">
    <property type="match status" value="1"/>
</dbReference>
<protein>
    <submittedName>
        <fullName evidence="8">RagB/SusD family nutrient uptake outer membrane protein</fullName>
    </submittedName>
</protein>
<dbReference type="Proteomes" id="UP000679220">
    <property type="component" value="Unassembled WGS sequence"/>
</dbReference>
<feature type="domain" description="SusD-like N-terminal" evidence="7">
    <location>
        <begin position="51"/>
        <end position="236"/>
    </location>
</feature>